<gene>
    <name evidence="2" type="ORF">JFQ69_00330</name>
</gene>
<organism evidence="2 3">
    <name type="scientific">Proteus penneri</name>
    <dbReference type="NCBI Taxonomy" id="102862"/>
    <lineage>
        <taxon>Bacteria</taxon>
        <taxon>Pseudomonadati</taxon>
        <taxon>Pseudomonadota</taxon>
        <taxon>Gammaproteobacteria</taxon>
        <taxon>Enterobacterales</taxon>
        <taxon>Morganellaceae</taxon>
        <taxon>Proteus</taxon>
    </lineage>
</organism>
<accession>A0ABS0VZH9</accession>
<evidence type="ECO:0000313" key="2">
    <source>
        <dbReference type="EMBL" id="MBJ2116122.1"/>
    </source>
</evidence>
<comment type="caution">
    <text evidence="2">The sequence shown here is derived from an EMBL/GenBank/DDBJ whole genome shotgun (WGS) entry which is preliminary data.</text>
</comment>
<dbReference type="EMBL" id="JAEKCB010000001">
    <property type="protein sequence ID" value="MBJ2116122.1"/>
    <property type="molecule type" value="Genomic_DNA"/>
</dbReference>
<sequence>MKIIIKLLVITQFLFLSINAHALMARTVVIAATYESYFACAAAQENIEFDKIYLLMRDNRNEVNGEGDQIPLSLNPRFDTDLLKHYRIVQEIKMSGKQLDCNIFASVVYDSLKEELDANDMSEYVPMSKKNADKILSLLK</sequence>
<protein>
    <submittedName>
        <fullName evidence="2">Uncharacterized protein</fullName>
    </submittedName>
</protein>
<reference evidence="2 3" key="1">
    <citation type="submission" date="2020-12" db="EMBL/GenBank/DDBJ databases">
        <title>Enhanced detection system for hospital associated transmission using whole genome sequencing surveillance.</title>
        <authorList>
            <person name="Harrison L.H."/>
            <person name="Van Tyne D."/>
            <person name="Marsh J.W."/>
            <person name="Griffith M.P."/>
            <person name="Snyder D.J."/>
            <person name="Cooper V.S."/>
            <person name="Mustapha M."/>
        </authorList>
    </citation>
    <scope>NUCLEOTIDE SEQUENCE [LARGE SCALE GENOMIC DNA]</scope>
    <source>
        <strain evidence="2 3">PR00195</strain>
    </source>
</reference>
<name>A0ABS0VZH9_9GAMM</name>
<dbReference type="Proteomes" id="UP000619976">
    <property type="component" value="Unassembled WGS sequence"/>
</dbReference>
<evidence type="ECO:0000313" key="3">
    <source>
        <dbReference type="Proteomes" id="UP000619976"/>
    </source>
</evidence>
<feature type="chain" id="PRO_5046227062" evidence="1">
    <location>
        <begin position="23"/>
        <end position="140"/>
    </location>
</feature>
<proteinExistence type="predicted"/>
<keyword evidence="1" id="KW-0732">Signal</keyword>
<evidence type="ECO:0000256" key="1">
    <source>
        <dbReference type="SAM" id="SignalP"/>
    </source>
</evidence>
<feature type="signal peptide" evidence="1">
    <location>
        <begin position="1"/>
        <end position="22"/>
    </location>
</feature>
<keyword evidence="3" id="KW-1185">Reference proteome</keyword>
<dbReference type="RefSeq" id="WP_109399524.1">
    <property type="nucleotide sequence ID" value="NZ_CAXOSF010000050.1"/>
</dbReference>